<dbReference type="InParanoid" id="A0A078AUM3"/>
<evidence type="ECO:0000313" key="3">
    <source>
        <dbReference type="Proteomes" id="UP000039865"/>
    </source>
</evidence>
<protein>
    <recommendedName>
        <fullName evidence="1">MULE transposase domain-containing protein</fullName>
    </recommendedName>
</protein>
<dbReference type="EMBL" id="CCKQ01013290">
    <property type="protein sequence ID" value="CDW84932.1"/>
    <property type="molecule type" value="Genomic_DNA"/>
</dbReference>
<organism evidence="2 3">
    <name type="scientific">Stylonychia lemnae</name>
    <name type="common">Ciliate</name>
    <dbReference type="NCBI Taxonomy" id="5949"/>
    <lineage>
        <taxon>Eukaryota</taxon>
        <taxon>Sar</taxon>
        <taxon>Alveolata</taxon>
        <taxon>Ciliophora</taxon>
        <taxon>Intramacronucleata</taxon>
        <taxon>Spirotrichea</taxon>
        <taxon>Stichotrichia</taxon>
        <taxon>Sporadotrichida</taxon>
        <taxon>Oxytrichidae</taxon>
        <taxon>Stylonychinae</taxon>
        <taxon>Stylonychia</taxon>
    </lineage>
</organism>
<evidence type="ECO:0000313" key="2">
    <source>
        <dbReference type="EMBL" id="CDW84932.1"/>
    </source>
</evidence>
<dbReference type="OrthoDB" id="4327540at2759"/>
<sequence length="771" mass="90589">MTSSVYSPVDYSQLLPIKTENCQNPTPTLQGGSHSWEPQTLILQNQQSQQLPQQQQKQISSSNTNMKKEGFVNLVAFPAEFANEDDALLSYNNYGQWHKIQFKIGYRKRNEAGVMVGFGLVCTKRQFKSFGKNVDQGLKLRDDCNLNCPVIVRFKWRNDKRKFVRSPRMMMHHSHTLDIKEKSNINNKHIQAEIQTYVECKIPPYQIHKLINEKFQTNVNFEHIYGLILNIQSHQSKETQSDIKQLINLLEQIKVKDDNLRFAYEYDEGEFSNEISQMMIQTSIMRRNYRLYHDVMFMDATYKTNFHSLALTVFSGVNNEGKNVVLGFALVKRETMDTYKWLLKNLKRFNDDIEPGTLLTDFDPSMCGAIEGVLKNTQHLLCQWHMQQNFKKHFMFLKRIHQGQAKLLYKYIVYDLIYEENYQKFQTTLNIIFQHADLVTEAKLTYLRNLMQIKEKWTTAYAPDIFLARTHTTSRIESINSQIKARVHSRSTLVEIFQMFQDLEQRLLDRIQGEQRNELALHINHPMLNELYKRFTRKIQQMVCETICFKQWIIKKNKHFKFRLDNLIHLNMKNYLKQLVTVSSFKQGGYTVSIYLPSSTTYKQRLYLKQNVTKDGLREFNGKTMQAKIWRYNPFALQWREGSKKLSRNLSKIFTINIKMTLKRIQITISIGLIVLILNHYDQSKKLRLLNTEHSKYNQNMSKVKSQNQNDSMLSLLTALNLRMQILSALVRQARQGSTMNQGIQTAIAFKIAKRFLSLSLPSLMAQAQQS</sequence>
<keyword evidence="3" id="KW-1185">Reference proteome</keyword>
<dbReference type="Proteomes" id="UP000039865">
    <property type="component" value="Unassembled WGS sequence"/>
</dbReference>
<gene>
    <name evidence="2" type="primary">Contig5659.g6060</name>
    <name evidence="2" type="ORF">STYLEM_14001</name>
</gene>
<reference evidence="2 3" key="1">
    <citation type="submission" date="2014-06" db="EMBL/GenBank/DDBJ databases">
        <authorList>
            <person name="Swart Estienne"/>
        </authorList>
    </citation>
    <scope>NUCLEOTIDE SEQUENCE [LARGE SCALE GENOMIC DNA]</scope>
    <source>
        <strain evidence="2 3">130c</strain>
    </source>
</reference>
<dbReference type="InterPro" id="IPR018289">
    <property type="entry name" value="MULE_transposase_dom"/>
</dbReference>
<feature type="domain" description="MULE transposase" evidence="1">
    <location>
        <begin position="295"/>
        <end position="389"/>
    </location>
</feature>
<name>A0A078AUM3_STYLE</name>
<proteinExistence type="predicted"/>
<dbReference type="AlphaFoldDB" id="A0A078AUM3"/>
<dbReference type="PANTHER" id="PTHR47718">
    <property type="entry name" value="OS01G0519700 PROTEIN"/>
    <property type="match status" value="1"/>
</dbReference>
<evidence type="ECO:0000259" key="1">
    <source>
        <dbReference type="Pfam" id="PF10551"/>
    </source>
</evidence>
<dbReference type="PANTHER" id="PTHR47718:SF6">
    <property type="entry name" value="PROTEIN FAR1-RELATED SEQUENCE"/>
    <property type="match status" value="1"/>
</dbReference>
<dbReference type="Pfam" id="PF10551">
    <property type="entry name" value="MULE"/>
    <property type="match status" value="1"/>
</dbReference>
<accession>A0A078AUM3</accession>